<dbReference type="OrthoDB" id="449052at2759"/>
<dbReference type="SMART" id="SM00116">
    <property type="entry name" value="CBS"/>
    <property type="match status" value="4"/>
</dbReference>
<evidence type="ECO:0000256" key="1">
    <source>
        <dbReference type="ARBA" id="ARBA00022737"/>
    </source>
</evidence>
<comment type="caution">
    <text evidence="6">The sequence shown here is derived from an EMBL/GenBank/DDBJ whole genome shotgun (WGS) entry which is preliminary data.</text>
</comment>
<keyword evidence="2 3" id="KW-0129">CBS domain</keyword>
<organism evidence="6 7">
    <name type="scientific">Candolleomyces aberdarensis</name>
    <dbReference type="NCBI Taxonomy" id="2316362"/>
    <lineage>
        <taxon>Eukaryota</taxon>
        <taxon>Fungi</taxon>
        <taxon>Dikarya</taxon>
        <taxon>Basidiomycota</taxon>
        <taxon>Agaricomycotina</taxon>
        <taxon>Agaricomycetes</taxon>
        <taxon>Agaricomycetidae</taxon>
        <taxon>Agaricales</taxon>
        <taxon>Agaricineae</taxon>
        <taxon>Psathyrellaceae</taxon>
        <taxon>Candolleomyces</taxon>
    </lineage>
</organism>
<dbReference type="PROSITE" id="PS51371">
    <property type="entry name" value="CBS"/>
    <property type="match status" value="2"/>
</dbReference>
<gene>
    <name evidence="6" type="ORF">EST38_g4634</name>
</gene>
<feature type="region of interest" description="Disordered" evidence="4">
    <location>
        <begin position="1"/>
        <end position="28"/>
    </location>
</feature>
<dbReference type="PANTHER" id="PTHR13780">
    <property type="entry name" value="AMP-ACTIVATED PROTEIN KINASE, GAMMA REGULATORY SUBUNIT"/>
    <property type="match status" value="1"/>
</dbReference>
<feature type="domain" description="CBS" evidence="5">
    <location>
        <begin position="307"/>
        <end position="379"/>
    </location>
</feature>
<evidence type="ECO:0000256" key="2">
    <source>
        <dbReference type="ARBA" id="ARBA00023122"/>
    </source>
</evidence>
<evidence type="ECO:0000313" key="6">
    <source>
        <dbReference type="EMBL" id="RXW21222.1"/>
    </source>
</evidence>
<evidence type="ECO:0000256" key="4">
    <source>
        <dbReference type="SAM" id="MobiDB-lite"/>
    </source>
</evidence>
<dbReference type="STRING" id="2316362.A0A4Q2DPW6"/>
<accession>A0A4Q2DPW6</accession>
<keyword evidence="7" id="KW-1185">Reference proteome</keyword>
<dbReference type="InterPro" id="IPR046342">
    <property type="entry name" value="CBS_dom_sf"/>
</dbReference>
<dbReference type="Gene3D" id="3.10.580.10">
    <property type="entry name" value="CBS-domain"/>
    <property type="match status" value="2"/>
</dbReference>
<evidence type="ECO:0000256" key="3">
    <source>
        <dbReference type="PROSITE-ProRule" id="PRU00703"/>
    </source>
</evidence>
<dbReference type="SUPFAM" id="SSF54631">
    <property type="entry name" value="CBS-domain pair"/>
    <property type="match status" value="2"/>
</dbReference>
<feature type="domain" description="CBS" evidence="5">
    <location>
        <begin position="226"/>
        <end position="285"/>
    </location>
</feature>
<proteinExistence type="predicted"/>
<dbReference type="Proteomes" id="UP000290288">
    <property type="component" value="Unassembled WGS sequence"/>
</dbReference>
<reference evidence="6 7" key="1">
    <citation type="submission" date="2019-01" db="EMBL/GenBank/DDBJ databases">
        <title>Draft genome sequence of Psathyrella aberdarensis IHI B618.</title>
        <authorList>
            <person name="Buettner E."/>
            <person name="Kellner H."/>
        </authorList>
    </citation>
    <scope>NUCLEOTIDE SEQUENCE [LARGE SCALE GENOMIC DNA]</scope>
    <source>
        <strain evidence="6 7">IHI B618</strain>
    </source>
</reference>
<protein>
    <recommendedName>
        <fullName evidence="5">CBS domain-containing protein</fullName>
    </recommendedName>
</protein>
<dbReference type="AlphaFoldDB" id="A0A4Q2DPW6"/>
<dbReference type="PANTHER" id="PTHR13780:SF36">
    <property type="entry name" value="CBS DOMAIN-CONTAINING PROTEIN"/>
    <property type="match status" value="1"/>
</dbReference>
<dbReference type="GO" id="GO:0004865">
    <property type="term" value="F:protein serine/threonine phosphatase inhibitor activity"/>
    <property type="evidence" value="ECO:0007669"/>
    <property type="project" value="TreeGrafter"/>
</dbReference>
<sequence>MSQNKRLSQSLNGSWKESSPPSFISGSDTDAAEWMQDWKAVLARDLIDFRIISVDADSTVEEACDKLLSEDVPCLAVRSEQSDHDSPNRSPYQGLFDFSDVNAFLTLAATRHTFSLDDTAPDPRQLKIVEAAKAGRVPVHLVSNLSDKNPLISLPNDADVVSLLEVFARGTHRVLIQASDHSGEPIGMVSDRGLLAWFDSYAKAKPSFRQYLANPIQPLPLPSLDIYASVVAALSTASVLDAMKLMSEEGVSSVAVIDEESGALLSAVSVTDIGKVVVPSQSNQILGAPLHQFISLVKAKDGRTDGADRYPVYSCTPSSTLQYAIEKLLATNAHRLFVTRESTLSSPVLAPSAQGNLCGIVSVVDMLSLFAHLANVEDVDPTEMQKHRRSKSSVRQSPSVIAVSPTDMPRIDALSLDDLISKVERRKSVRSNK</sequence>
<dbReference type="Pfam" id="PF00571">
    <property type="entry name" value="CBS"/>
    <property type="match status" value="2"/>
</dbReference>
<dbReference type="GO" id="GO:0042149">
    <property type="term" value="P:cellular response to glucose starvation"/>
    <property type="evidence" value="ECO:0007669"/>
    <property type="project" value="TreeGrafter"/>
</dbReference>
<evidence type="ECO:0000259" key="5">
    <source>
        <dbReference type="PROSITE" id="PS51371"/>
    </source>
</evidence>
<evidence type="ECO:0000313" key="7">
    <source>
        <dbReference type="Proteomes" id="UP000290288"/>
    </source>
</evidence>
<dbReference type="InterPro" id="IPR000644">
    <property type="entry name" value="CBS_dom"/>
</dbReference>
<name>A0A4Q2DPW6_9AGAR</name>
<dbReference type="EMBL" id="SDEE01000116">
    <property type="protein sequence ID" value="RXW21222.1"/>
    <property type="molecule type" value="Genomic_DNA"/>
</dbReference>
<feature type="region of interest" description="Disordered" evidence="4">
    <location>
        <begin position="381"/>
        <end position="406"/>
    </location>
</feature>
<dbReference type="InterPro" id="IPR050511">
    <property type="entry name" value="AMPK_gamma/SDS23_families"/>
</dbReference>
<keyword evidence="1" id="KW-0677">Repeat</keyword>